<dbReference type="InterPro" id="IPR050557">
    <property type="entry name" value="RTX_toxin/Mannuronan_C5-epim"/>
</dbReference>
<organism evidence="5 6">
    <name type="scientific">Pseudotabrizicola alkalilacus</name>
    <dbReference type="NCBI Taxonomy" id="2305252"/>
    <lineage>
        <taxon>Bacteria</taxon>
        <taxon>Pseudomonadati</taxon>
        <taxon>Pseudomonadota</taxon>
        <taxon>Alphaproteobacteria</taxon>
        <taxon>Rhodobacterales</taxon>
        <taxon>Paracoccaceae</taxon>
        <taxon>Pseudotabrizicola</taxon>
    </lineage>
</organism>
<evidence type="ECO:0000313" key="5">
    <source>
        <dbReference type="EMBL" id="RGP36127.1"/>
    </source>
</evidence>
<feature type="compositionally biased region" description="Gly residues" evidence="3">
    <location>
        <begin position="151"/>
        <end position="164"/>
    </location>
</feature>
<evidence type="ECO:0000256" key="1">
    <source>
        <dbReference type="ARBA" id="ARBA00004613"/>
    </source>
</evidence>
<dbReference type="EMBL" id="QWEY01000010">
    <property type="protein sequence ID" value="RGP36127.1"/>
    <property type="molecule type" value="Genomic_DNA"/>
</dbReference>
<dbReference type="InterPro" id="IPR028992">
    <property type="entry name" value="Hedgehog/Intein_dom"/>
</dbReference>
<feature type="domain" description="Hedgehog/Intein (Hint)" evidence="4">
    <location>
        <begin position="671"/>
        <end position="816"/>
    </location>
</feature>
<dbReference type="SUPFAM" id="SSF51294">
    <property type="entry name" value="Hedgehog/intein (Hint) domain"/>
    <property type="match status" value="1"/>
</dbReference>
<dbReference type="Gene3D" id="2.170.16.10">
    <property type="entry name" value="Hedgehog/Intein (Hint) domain"/>
    <property type="match status" value="1"/>
</dbReference>
<comment type="caution">
    <text evidence="5">The sequence shown here is derived from an EMBL/GenBank/DDBJ whole genome shotgun (WGS) entry which is preliminary data.</text>
</comment>
<feature type="region of interest" description="Disordered" evidence="3">
    <location>
        <begin position="143"/>
        <end position="166"/>
    </location>
</feature>
<dbReference type="InterPro" id="IPR018511">
    <property type="entry name" value="Hemolysin-typ_Ca-bd_CS"/>
</dbReference>
<evidence type="ECO:0000313" key="6">
    <source>
        <dbReference type="Proteomes" id="UP000284547"/>
    </source>
</evidence>
<dbReference type="InterPro" id="IPR001343">
    <property type="entry name" value="Hemolysn_Ca-bd"/>
</dbReference>
<accession>A0A411YZA2</accession>
<reference evidence="5 6" key="1">
    <citation type="submission" date="2018-08" db="EMBL/GenBank/DDBJ databases">
        <title>Flavobacterium tibetense sp. nov., isolated from a wetland YonghuCo on Tibetan Plateau.</title>
        <authorList>
            <person name="Phurbu D."/>
            <person name="Lu H."/>
            <person name="Xing P."/>
        </authorList>
    </citation>
    <scope>NUCLEOTIDE SEQUENCE [LARGE SCALE GENOMIC DNA]</scope>
    <source>
        <strain evidence="5 6">DJC</strain>
    </source>
</reference>
<dbReference type="GO" id="GO:0005576">
    <property type="term" value="C:extracellular region"/>
    <property type="evidence" value="ECO:0007669"/>
    <property type="project" value="UniProtKB-SubCell"/>
</dbReference>
<dbReference type="RefSeq" id="WP_118155117.1">
    <property type="nucleotide sequence ID" value="NZ_QWEY01000010.1"/>
</dbReference>
<dbReference type="OrthoDB" id="6305173at2"/>
<keyword evidence="2" id="KW-0964">Secreted</keyword>
<dbReference type="Gene3D" id="2.150.10.10">
    <property type="entry name" value="Serralysin-like metalloprotease, C-terminal"/>
    <property type="match status" value="7"/>
</dbReference>
<dbReference type="InterPro" id="IPR011049">
    <property type="entry name" value="Serralysin-like_metalloprot_C"/>
</dbReference>
<dbReference type="PANTHER" id="PTHR38340:SF1">
    <property type="entry name" value="S-LAYER PROTEIN"/>
    <property type="match status" value="1"/>
</dbReference>
<comment type="subcellular location">
    <subcellularLocation>
        <location evidence="1">Secreted</location>
    </subcellularLocation>
</comment>
<keyword evidence="6" id="KW-1185">Reference proteome</keyword>
<dbReference type="GO" id="GO:0005509">
    <property type="term" value="F:calcium ion binding"/>
    <property type="evidence" value="ECO:0007669"/>
    <property type="project" value="InterPro"/>
</dbReference>
<evidence type="ECO:0000259" key="4">
    <source>
        <dbReference type="Pfam" id="PF13403"/>
    </source>
</evidence>
<dbReference type="PROSITE" id="PS00330">
    <property type="entry name" value="HEMOLYSIN_CALCIUM"/>
    <property type="match status" value="9"/>
</dbReference>
<feature type="region of interest" description="Disordered" evidence="3">
    <location>
        <begin position="432"/>
        <end position="453"/>
    </location>
</feature>
<dbReference type="Pfam" id="PF00353">
    <property type="entry name" value="HemolysinCabind"/>
    <property type="match status" value="8"/>
</dbReference>
<dbReference type="PRINTS" id="PR00313">
    <property type="entry name" value="CABNDNGRPT"/>
</dbReference>
<protein>
    <recommendedName>
        <fullName evidence="4">Hedgehog/Intein (Hint) domain-containing protein</fullName>
    </recommendedName>
</protein>
<dbReference type="PANTHER" id="PTHR38340">
    <property type="entry name" value="S-LAYER PROTEIN"/>
    <property type="match status" value="1"/>
</dbReference>
<dbReference type="InterPro" id="IPR036844">
    <property type="entry name" value="Hint_dom_sf"/>
</dbReference>
<sequence length="863" mass="87387">MATISGNNQDNTITGTNDAGDLINANGGNDVVNAGGGNDTVFGGTGNDTLNGQDGNDILHGEDGADRLFGGAGNDTLFGGIGNDSLDGGIGNDQLFGGDGLDTLLGGAGDDLLDGGAGNDQLFGGDGTDTLLGGAGDDSLDGGAGNDILDGGAGNDSLSGGGGTDTVTYASETAGVNVNLNTGSATGVSSGTDSLNSIENITGTGFNDTLTGSNDANLIEGGAGADVIDAGAGNDTVFGGAGDDTIIGGSESGAIYGTNAPALTYNLIYFGTAADIDPTESNGGSENAANLLATYGSAAAPLSGSIVRATAVDLNGDGILSDNDNNNTGNTEHFLIDGVPAYLDSTQVYDATVTFADGTTGTFTAVVIQLTDGRVYLAPEYEINADSALLTSGPITSVTLTAVNTADTNLYAQRLDSSYVGTADNDLLYGGDGNDSIQGGSGNDTLHGDAGNDTLDGGAGADQLYGGIGNDTLFGGDGNDLLDSGEGDDVSYGGAGNDTIYFGAGNDTVYGGAGNDVIDDINGGQLPGDNLIYGGDGNDTIWSGGGNDTLFGDAGDDVLWGEGDDDLIYGGAGNDTLYGGDGNDTLYGGDGADALYGDSGRDLFFGGPGDTIFGGDGGDDFDTLDLRNWGRDATNIHFEAGNRENGYVEFLNPDGTVAGTLYFTDIEKIVPCFTPGTLLTTPTGLRRVEELQPGDQVLTRDSGFQEVCWAGRRDLGLAELVVNPALRPVRIAKGALGDGLPRRDMLVSPQHRMLIEDSRAELLFGEREVLVAALHLVGRPGITQVMPRGVSYIHLMCPQHEIVQAEGAWTESFQPGSGTLGRMDRAQREEVLALFPELCAGGPAYPAARATLKAHEARVLLAA</sequence>
<evidence type="ECO:0000256" key="2">
    <source>
        <dbReference type="ARBA" id="ARBA00022525"/>
    </source>
</evidence>
<dbReference type="AlphaFoldDB" id="A0A411YZA2"/>
<dbReference type="SUPFAM" id="SSF51120">
    <property type="entry name" value="beta-Roll"/>
    <property type="match status" value="4"/>
</dbReference>
<evidence type="ECO:0000256" key="3">
    <source>
        <dbReference type="SAM" id="MobiDB-lite"/>
    </source>
</evidence>
<name>A0A411YZA2_9RHOB</name>
<dbReference type="Proteomes" id="UP000284547">
    <property type="component" value="Unassembled WGS sequence"/>
</dbReference>
<dbReference type="Pfam" id="PF13403">
    <property type="entry name" value="Hint_2"/>
    <property type="match status" value="1"/>
</dbReference>
<gene>
    <name evidence="5" type="ORF">D1012_17135</name>
</gene>
<proteinExistence type="predicted"/>